<dbReference type="InterPro" id="IPR027417">
    <property type="entry name" value="P-loop_NTPase"/>
</dbReference>
<sequence>MSEIKDEIILRGLKENNLKNIDVNIPKEKITVFTGLPAQERARLFLIR</sequence>
<keyword evidence="2" id="KW-1185">Reference proteome</keyword>
<name>A0A2V3W738_9BACI</name>
<dbReference type="AlphaFoldDB" id="A0A2V3W738"/>
<evidence type="ECO:0000313" key="1">
    <source>
        <dbReference type="EMBL" id="PXW89406.1"/>
    </source>
</evidence>
<organism evidence="1 2">
    <name type="scientific">Pseudogracilibacillus auburnensis</name>
    <dbReference type="NCBI Taxonomy" id="1494959"/>
    <lineage>
        <taxon>Bacteria</taxon>
        <taxon>Bacillati</taxon>
        <taxon>Bacillota</taxon>
        <taxon>Bacilli</taxon>
        <taxon>Bacillales</taxon>
        <taxon>Bacillaceae</taxon>
        <taxon>Pseudogracilibacillus</taxon>
    </lineage>
</organism>
<reference evidence="1 2" key="1">
    <citation type="submission" date="2018-05" db="EMBL/GenBank/DDBJ databases">
        <title>Genomic Encyclopedia of Type Strains, Phase IV (KMG-IV): sequencing the most valuable type-strain genomes for metagenomic binning, comparative biology and taxonomic classification.</title>
        <authorList>
            <person name="Goeker M."/>
        </authorList>
    </citation>
    <scope>NUCLEOTIDE SEQUENCE [LARGE SCALE GENOMIC DNA]</scope>
    <source>
        <strain evidence="1 2">DSM 28556</strain>
    </source>
</reference>
<protein>
    <submittedName>
        <fullName evidence="1">Uncharacterized protein</fullName>
    </submittedName>
</protein>
<comment type="caution">
    <text evidence="1">The sequence shown here is derived from an EMBL/GenBank/DDBJ whole genome shotgun (WGS) entry which is preliminary data.</text>
</comment>
<dbReference type="Proteomes" id="UP000247978">
    <property type="component" value="Unassembled WGS sequence"/>
</dbReference>
<proteinExistence type="predicted"/>
<evidence type="ECO:0000313" key="2">
    <source>
        <dbReference type="Proteomes" id="UP000247978"/>
    </source>
</evidence>
<dbReference type="Gene3D" id="3.40.50.300">
    <property type="entry name" value="P-loop containing nucleotide triphosphate hydrolases"/>
    <property type="match status" value="1"/>
</dbReference>
<accession>A0A2V3W738</accession>
<gene>
    <name evidence="1" type="ORF">DFR56_102183</name>
</gene>
<dbReference type="EMBL" id="QJJQ01000002">
    <property type="protein sequence ID" value="PXW89406.1"/>
    <property type="molecule type" value="Genomic_DNA"/>
</dbReference>